<feature type="domain" description="Copper amine oxidase-like N-terminal" evidence="2">
    <location>
        <begin position="717"/>
        <end position="820"/>
    </location>
</feature>
<proteinExistence type="predicted"/>
<evidence type="ECO:0000313" key="4">
    <source>
        <dbReference type="Proteomes" id="UP000242329"/>
    </source>
</evidence>
<accession>A0A1M5Q4V2</accession>
<feature type="signal peptide" evidence="1">
    <location>
        <begin position="1"/>
        <end position="30"/>
    </location>
</feature>
<gene>
    <name evidence="3" type="ORF">SAMN02745221_01657</name>
</gene>
<name>A0A1M5Q4V2_9FIRM</name>
<protein>
    <submittedName>
        <fullName evidence="3">Copper amine oxidase N-terminal domain-containing protein</fullName>
    </submittedName>
</protein>
<dbReference type="Pfam" id="PF07833">
    <property type="entry name" value="Cu_amine_oxidN1"/>
    <property type="match status" value="1"/>
</dbReference>
<dbReference type="InterPro" id="IPR036582">
    <property type="entry name" value="Mao_N_sf"/>
</dbReference>
<sequence length="822" mass="86415">MIKARSKKLSILLVLAMLMTMFVGLGTASAATYSATEAKVVSTGSNQNLASIIIDFPTLNVGTHKAVIKLPDSFVINPLTGDRVSNLSDASGGGNVFTNDVPKYNFNLGVTLQDNDTIEINGKTFTVDSLHTNGGTLGDFVFDGSAADLAAAIAANSSTVGFTAAVNAGTITLTSVIPNGPPAVVKSSRSGAITNFGEVSVASNKYRLTQLSANQLQFEINNSSTIKTNVKFAISLNTVYIPNSAEKEIKVNILKLDGDFGDGLGILVGKVSGGAVDVIRTDPGTFQAGESGVFTINIREDVNGALERSANSLKFKLPKGVTWVNYDTNLYYFPGLTAVDKLNPGDPDPVEISGDTLTINADKLSINSGKQTFTIKVKINIDADEAQFGDIVATISGKTTANQSSVLLGTYKDYGYTVKAEKPETEVIAGRADAEISKIIIKENVAGSLVNGRTVTIKLPDGVEFADPTFNGKTEAGSLVMNFSRSASDKSKATATISNSGSTAGEVSLKDVKVKIAVDFTGDIVAKFSGSAGINDEIVVAKAVAPVTVTADVKDVKIGVQGQAAGNIVIKENKAEAIMKGTKTIGTDSFDRTLILELPAGAKWDKLPTVKVTEGDLTIDSVTRALDNRQVVIKIKSDSSKPSVITISDVFYTLDRTVPEGALKVSVKGYAIDDANILNRTTAASVVVANCVTPAPGETIGSGEFKIGSNIYYVGSTKKVMDVAPYIKNSRTYVPMRYLGEILGAEVVWDDAARTVTLTKGSDVVVFTIGSTTYTVNGEAKTADVAPEITNSRTMLPARFVAEAFGAQVGWDPATQTVLIQK</sequence>
<dbReference type="SUPFAM" id="SSF55383">
    <property type="entry name" value="Copper amine oxidase, domain N"/>
    <property type="match status" value="1"/>
</dbReference>
<feature type="chain" id="PRO_5012748099" evidence="1">
    <location>
        <begin position="31"/>
        <end position="822"/>
    </location>
</feature>
<dbReference type="STRING" id="1123382.SAMN02745221_01657"/>
<evidence type="ECO:0000259" key="2">
    <source>
        <dbReference type="Pfam" id="PF07833"/>
    </source>
</evidence>
<evidence type="ECO:0000256" key="1">
    <source>
        <dbReference type="SAM" id="SignalP"/>
    </source>
</evidence>
<dbReference type="RefSeq" id="WP_073092709.1">
    <property type="nucleotide sequence ID" value="NZ_FQWY01000030.1"/>
</dbReference>
<dbReference type="AlphaFoldDB" id="A0A1M5Q4V2"/>
<dbReference type="InterPro" id="IPR012854">
    <property type="entry name" value="Cu_amine_oxidase-like_N"/>
</dbReference>
<dbReference type="Gene3D" id="3.30.457.10">
    <property type="entry name" value="Copper amine oxidase-like, N-terminal domain"/>
    <property type="match status" value="1"/>
</dbReference>
<dbReference type="OrthoDB" id="2023214at2"/>
<keyword evidence="1" id="KW-0732">Signal</keyword>
<keyword evidence="4" id="KW-1185">Reference proteome</keyword>
<dbReference type="EMBL" id="FQWY01000030">
    <property type="protein sequence ID" value="SHH09154.1"/>
    <property type="molecule type" value="Genomic_DNA"/>
</dbReference>
<reference evidence="4" key="1">
    <citation type="submission" date="2016-11" db="EMBL/GenBank/DDBJ databases">
        <authorList>
            <person name="Varghese N."/>
            <person name="Submissions S."/>
        </authorList>
    </citation>
    <scope>NUCLEOTIDE SEQUENCE [LARGE SCALE GENOMIC DNA]</scope>
    <source>
        <strain evidence="4">DSM 11003</strain>
    </source>
</reference>
<organism evidence="3 4">
    <name type="scientific">Thermosyntropha lipolytica DSM 11003</name>
    <dbReference type="NCBI Taxonomy" id="1123382"/>
    <lineage>
        <taxon>Bacteria</taxon>
        <taxon>Bacillati</taxon>
        <taxon>Bacillota</taxon>
        <taxon>Clostridia</taxon>
        <taxon>Eubacteriales</taxon>
        <taxon>Syntrophomonadaceae</taxon>
        <taxon>Thermosyntropha</taxon>
    </lineage>
</organism>
<dbReference type="Proteomes" id="UP000242329">
    <property type="component" value="Unassembled WGS sequence"/>
</dbReference>
<evidence type="ECO:0000313" key="3">
    <source>
        <dbReference type="EMBL" id="SHH09154.1"/>
    </source>
</evidence>